<dbReference type="Proteomes" id="UP001177212">
    <property type="component" value="Unassembled WGS sequence"/>
</dbReference>
<dbReference type="InterPro" id="IPR027385">
    <property type="entry name" value="Beta-barrel_OMP"/>
</dbReference>
<evidence type="ECO:0000259" key="3">
    <source>
        <dbReference type="Pfam" id="PF13505"/>
    </source>
</evidence>
<keyword evidence="1 2" id="KW-0732">Signal</keyword>
<sequence>MKFNKSIIATSLILMATSTATLAAHSEGHTDSNISYDHASVAYKSLSVDGLSDDFSGFELAVQKKVFETNVFIALEYSNMSMDVNSFDLDVTEKRVGLGYGYTISKDFAIDAEFGMVESESKFPGFKFSEDGYYFGANAHYMIMENVEGYAKAKRFKYSDANSDGFTEFALGAKYIFSEKFDIFAEHVSYDGESGLEFGASYRF</sequence>
<dbReference type="InterPro" id="IPR023614">
    <property type="entry name" value="Porin_dom_sf"/>
</dbReference>
<evidence type="ECO:0000256" key="2">
    <source>
        <dbReference type="SAM" id="SignalP"/>
    </source>
</evidence>
<feature type="chain" id="PRO_5046903298" description="Outer membrane protein beta-barrel domain-containing protein" evidence="2">
    <location>
        <begin position="24"/>
        <end position="204"/>
    </location>
</feature>
<feature type="domain" description="Outer membrane protein beta-barrel" evidence="3">
    <location>
        <begin position="11"/>
        <end position="177"/>
    </location>
</feature>
<comment type="caution">
    <text evidence="4">The sequence shown here is derived from an EMBL/GenBank/DDBJ whole genome shotgun (WGS) entry which is preliminary data.</text>
</comment>
<feature type="signal peptide" evidence="2">
    <location>
        <begin position="1"/>
        <end position="23"/>
    </location>
</feature>
<keyword evidence="5" id="KW-1185">Reference proteome</keyword>
<gene>
    <name evidence="4" type="ORF">Q8W34_14560</name>
</gene>
<reference evidence="4" key="1">
    <citation type="submission" date="2023-07" db="EMBL/GenBank/DDBJ databases">
        <title>Genome content predicts the carbon catabolic preferences of heterotrophic bacteria.</title>
        <authorList>
            <person name="Gralka M."/>
        </authorList>
    </citation>
    <scope>NUCLEOTIDE SEQUENCE</scope>
    <source>
        <strain evidence="4">4G09</strain>
    </source>
</reference>
<dbReference type="Pfam" id="PF13505">
    <property type="entry name" value="OMP_b-brl"/>
    <property type="match status" value="1"/>
</dbReference>
<accession>A0ABT9FH96</accession>
<dbReference type="Gene3D" id="2.40.160.10">
    <property type="entry name" value="Porin"/>
    <property type="match status" value="1"/>
</dbReference>
<dbReference type="EMBL" id="JAUYVT010000014">
    <property type="protein sequence ID" value="MDP2565866.1"/>
    <property type="molecule type" value="Genomic_DNA"/>
</dbReference>
<evidence type="ECO:0000256" key="1">
    <source>
        <dbReference type="ARBA" id="ARBA00022729"/>
    </source>
</evidence>
<organism evidence="4 5">
    <name type="scientific">Pseudoalteromonas marina</name>
    <dbReference type="NCBI Taxonomy" id="267375"/>
    <lineage>
        <taxon>Bacteria</taxon>
        <taxon>Pseudomonadati</taxon>
        <taxon>Pseudomonadota</taxon>
        <taxon>Gammaproteobacteria</taxon>
        <taxon>Alteromonadales</taxon>
        <taxon>Pseudoalteromonadaceae</taxon>
        <taxon>Pseudoalteromonas</taxon>
    </lineage>
</organism>
<evidence type="ECO:0000313" key="5">
    <source>
        <dbReference type="Proteomes" id="UP001177212"/>
    </source>
</evidence>
<dbReference type="RefSeq" id="WP_305472637.1">
    <property type="nucleotide sequence ID" value="NZ_JAUYVT010000014.1"/>
</dbReference>
<proteinExistence type="predicted"/>
<evidence type="ECO:0000313" key="4">
    <source>
        <dbReference type="EMBL" id="MDP2565866.1"/>
    </source>
</evidence>
<dbReference type="SUPFAM" id="SSF56935">
    <property type="entry name" value="Porins"/>
    <property type="match status" value="1"/>
</dbReference>
<protein>
    <recommendedName>
        <fullName evidence="3">Outer membrane protein beta-barrel domain-containing protein</fullName>
    </recommendedName>
</protein>
<name>A0ABT9FH96_9GAMM</name>